<dbReference type="RefSeq" id="WP_089700204.1">
    <property type="nucleotide sequence ID" value="NZ_FNHL01000009.1"/>
</dbReference>
<evidence type="ECO:0000313" key="2">
    <source>
        <dbReference type="EMBL" id="SDN29354.1"/>
    </source>
</evidence>
<dbReference type="PROSITE" id="PS51257">
    <property type="entry name" value="PROKAR_LIPOPROTEIN"/>
    <property type="match status" value="1"/>
</dbReference>
<feature type="transmembrane region" description="Helical" evidence="1">
    <location>
        <begin position="211"/>
        <end position="232"/>
    </location>
</feature>
<dbReference type="InterPro" id="IPR043826">
    <property type="entry name" value="DUF5803"/>
</dbReference>
<dbReference type="EMBL" id="FNHL01000009">
    <property type="protein sequence ID" value="SDN29354.1"/>
    <property type="molecule type" value="Genomic_DNA"/>
</dbReference>
<dbReference type="Proteomes" id="UP000199451">
    <property type="component" value="Unassembled WGS sequence"/>
</dbReference>
<organism evidence="2 3">
    <name type="scientific">Halogranum gelatinilyticum</name>
    <dbReference type="NCBI Taxonomy" id="660521"/>
    <lineage>
        <taxon>Archaea</taxon>
        <taxon>Methanobacteriati</taxon>
        <taxon>Methanobacteriota</taxon>
        <taxon>Stenosarchaea group</taxon>
        <taxon>Halobacteria</taxon>
        <taxon>Halobacteriales</taxon>
        <taxon>Haloferacaceae</taxon>
    </lineage>
</organism>
<dbReference type="OrthoDB" id="312630at2157"/>
<keyword evidence="3" id="KW-1185">Reference proteome</keyword>
<dbReference type="AlphaFoldDB" id="A0A1H0A815"/>
<reference evidence="3" key="1">
    <citation type="submission" date="2016-10" db="EMBL/GenBank/DDBJ databases">
        <authorList>
            <person name="Varghese N."/>
            <person name="Submissions S."/>
        </authorList>
    </citation>
    <scope>NUCLEOTIDE SEQUENCE [LARGE SCALE GENOMIC DNA]</scope>
    <source>
        <strain evidence="3">CGMCC 1.10119</strain>
    </source>
</reference>
<name>A0A1H0A815_9EURY</name>
<evidence type="ECO:0000313" key="3">
    <source>
        <dbReference type="Proteomes" id="UP000199451"/>
    </source>
</evidence>
<evidence type="ECO:0000256" key="1">
    <source>
        <dbReference type="SAM" id="Phobius"/>
    </source>
</evidence>
<sequence length="264" mass="28967">MNKRLVLGTAALAVLLVTSGCLGAIMGPQDVSDTQLNEEPPVDYAFDSDRDVHITVTENAQFAAVYEMNGSSIELFRRDGFGGRNSIPVSALRYQYENGTVLNGTQLKARGGSVQQTREVVTVTLPSDANADGKLAFTSSSSPKRFSLPTYVEGSYEVVLPPDRRVDFFLFGQVRPSADERFEDDQGRTHLQWENVDTESVLVQFYLQRDLYIFGGIAALLVLVAGGGLAYYKRQIEALRERRQQMGLSVDVSDDDDGPPPGMG</sequence>
<keyword evidence="1" id="KW-0472">Membrane</keyword>
<proteinExistence type="predicted"/>
<keyword evidence="1" id="KW-1133">Transmembrane helix</keyword>
<gene>
    <name evidence="2" type="ORF">SAMN04487949_3856</name>
</gene>
<protein>
    <submittedName>
        <fullName evidence="2">Uncharacterized protein</fullName>
    </submittedName>
</protein>
<dbReference type="Pfam" id="PF19119">
    <property type="entry name" value="DUF5803"/>
    <property type="match status" value="1"/>
</dbReference>
<accession>A0A1H0A815</accession>
<keyword evidence="1" id="KW-0812">Transmembrane</keyword>
<dbReference type="STRING" id="660521.SAMN04487949_3856"/>